<keyword evidence="2" id="KW-1185">Reference proteome</keyword>
<dbReference type="HOGENOM" id="CLU_2559110_0_0_1"/>
<dbReference type="InParanoid" id="A0A0C3AFS2"/>
<dbReference type="EMBL" id="KN833117">
    <property type="protein sequence ID" value="KIM72633.1"/>
    <property type="molecule type" value="Genomic_DNA"/>
</dbReference>
<reference evidence="1 2" key="1">
    <citation type="submission" date="2014-04" db="EMBL/GenBank/DDBJ databases">
        <authorList>
            <consortium name="DOE Joint Genome Institute"/>
            <person name="Kuo A."/>
            <person name="Tarkka M."/>
            <person name="Buscot F."/>
            <person name="Kohler A."/>
            <person name="Nagy L.G."/>
            <person name="Floudas D."/>
            <person name="Copeland A."/>
            <person name="Barry K.W."/>
            <person name="Cichocki N."/>
            <person name="Veneault-Fourrey C."/>
            <person name="LaButti K."/>
            <person name="Lindquist E.A."/>
            <person name="Lipzen A."/>
            <person name="Lundell T."/>
            <person name="Morin E."/>
            <person name="Murat C."/>
            <person name="Sun H."/>
            <person name="Tunlid A."/>
            <person name="Henrissat B."/>
            <person name="Grigoriev I.V."/>
            <person name="Hibbett D.S."/>
            <person name="Martin F."/>
            <person name="Nordberg H.P."/>
            <person name="Cantor M.N."/>
            <person name="Hua S.X."/>
        </authorList>
    </citation>
    <scope>NUCLEOTIDE SEQUENCE [LARGE SCALE GENOMIC DNA]</scope>
    <source>
        <strain evidence="1 2">F 1598</strain>
    </source>
</reference>
<accession>A0A0C3AFS2</accession>
<dbReference type="AlphaFoldDB" id="A0A0C3AFS2"/>
<protein>
    <submittedName>
        <fullName evidence="1">Uncharacterized protein</fullName>
    </submittedName>
</protein>
<reference evidence="2" key="2">
    <citation type="submission" date="2015-01" db="EMBL/GenBank/DDBJ databases">
        <title>Evolutionary Origins and Diversification of the Mycorrhizal Mutualists.</title>
        <authorList>
            <consortium name="DOE Joint Genome Institute"/>
            <consortium name="Mycorrhizal Genomics Consortium"/>
            <person name="Kohler A."/>
            <person name="Kuo A."/>
            <person name="Nagy L.G."/>
            <person name="Floudas D."/>
            <person name="Copeland A."/>
            <person name="Barry K.W."/>
            <person name="Cichocki N."/>
            <person name="Veneault-Fourrey C."/>
            <person name="LaButti K."/>
            <person name="Lindquist E.A."/>
            <person name="Lipzen A."/>
            <person name="Lundell T."/>
            <person name="Morin E."/>
            <person name="Murat C."/>
            <person name="Riley R."/>
            <person name="Ohm R."/>
            <person name="Sun H."/>
            <person name="Tunlid A."/>
            <person name="Henrissat B."/>
            <person name="Grigoriev I.V."/>
            <person name="Hibbett D.S."/>
            <person name="Martin F."/>
        </authorList>
    </citation>
    <scope>NUCLEOTIDE SEQUENCE [LARGE SCALE GENOMIC DNA]</scope>
    <source>
        <strain evidence="2">F 1598</strain>
    </source>
</reference>
<name>A0A0C3AFS2_PILCF</name>
<gene>
    <name evidence="1" type="ORF">PILCRDRAFT_738980</name>
</gene>
<sequence>MLTRLKRIDSPYAWSRSHLPTAMLRPCCTNTNIPGLSYIISEAKSDWRALRTFTRCHYTGFGIDELIGCRSVGWITEAEVLLGRK</sequence>
<dbReference type="Proteomes" id="UP000054166">
    <property type="component" value="Unassembled WGS sequence"/>
</dbReference>
<organism evidence="1 2">
    <name type="scientific">Piloderma croceum (strain F 1598)</name>
    <dbReference type="NCBI Taxonomy" id="765440"/>
    <lineage>
        <taxon>Eukaryota</taxon>
        <taxon>Fungi</taxon>
        <taxon>Dikarya</taxon>
        <taxon>Basidiomycota</taxon>
        <taxon>Agaricomycotina</taxon>
        <taxon>Agaricomycetes</taxon>
        <taxon>Agaricomycetidae</taxon>
        <taxon>Atheliales</taxon>
        <taxon>Atheliaceae</taxon>
        <taxon>Piloderma</taxon>
    </lineage>
</organism>
<evidence type="ECO:0000313" key="2">
    <source>
        <dbReference type="Proteomes" id="UP000054166"/>
    </source>
</evidence>
<proteinExistence type="predicted"/>
<evidence type="ECO:0000313" key="1">
    <source>
        <dbReference type="EMBL" id="KIM72633.1"/>
    </source>
</evidence>